<dbReference type="KEGG" id="bcen:DM39_1282"/>
<proteinExistence type="predicted"/>
<protein>
    <submittedName>
        <fullName evidence="2">Diguanylate cyclase with GAF sensor domain protein</fullName>
    </submittedName>
</protein>
<evidence type="ECO:0000313" key="3">
    <source>
        <dbReference type="Proteomes" id="UP000029413"/>
    </source>
</evidence>
<dbReference type="Proteomes" id="UP000029413">
    <property type="component" value="Chromosome 1"/>
</dbReference>
<organism evidence="2 3">
    <name type="scientific">Burkholderia cenocepacia</name>
    <dbReference type="NCBI Taxonomy" id="95486"/>
    <lineage>
        <taxon>Bacteria</taxon>
        <taxon>Pseudomonadati</taxon>
        <taxon>Pseudomonadota</taxon>
        <taxon>Betaproteobacteria</taxon>
        <taxon>Burkholderiales</taxon>
        <taxon>Burkholderiaceae</taxon>
        <taxon>Burkholderia</taxon>
        <taxon>Burkholderia cepacia complex</taxon>
    </lineage>
</organism>
<dbReference type="AlphaFoldDB" id="A0AAN0RSA0"/>
<reference evidence="2 3" key="1">
    <citation type="submission" date="2014-05" db="EMBL/GenBank/DDBJ databases">
        <authorList>
            <person name="Bishop-Lilly K.A."/>
            <person name="Broomall S.M."/>
            <person name="Chain P.S."/>
            <person name="Chertkov O."/>
            <person name="Coyne S.R."/>
            <person name="Daligault H.E."/>
            <person name="Davenport K.W."/>
            <person name="Erkkila T."/>
            <person name="Frey K.G."/>
            <person name="Gibbons H.S."/>
            <person name="Gu W."/>
            <person name="Jaissle J."/>
            <person name="Johnson S.L."/>
            <person name="Koroleva G.I."/>
            <person name="Ladner J.T."/>
            <person name="Lo C.-C."/>
            <person name="Minogue T.D."/>
            <person name="Munk C."/>
            <person name="Palacios G.F."/>
            <person name="Redden C.L."/>
            <person name="Rosenzweig C.N."/>
            <person name="Scholz M.B."/>
            <person name="Teshima H."/>
            <person name="Xu Y."/>
        </authorList>
    </citation>
    <scope>NUCLEOTIDE SEQUENCE [LARGE SCALE GENOMIC DNA]</scope>
    <source>
        <strain evidence="2 3">DDS 22E-1</strain>
    </source>
</reference>
<evidence type="ECO:0000256" key="1">
    <source>
        <dbReference type="SAM" id="MobiDB-lite"/>
    </source>
</evidence>
<evidence type="ECO:0000313" key="2">
    <source>
        <dbReference type="EMBL" id="AIO32992.1"/>
    </source>
</evidence>
<sequence>MARITARLPAGPDRRPAGGDPLRVARHALPRGRRVCYRNAATPGVLSSRKSDLDQIAAPFVLTREAGQTPPARAT</sequence>
<accession>A0AAN0RSA0</accession>
<feature type="region of interest" description="Disordered" evidence="1">
    <location>
        <begin position="1"/>
        <end position="22"/>
    </location>
</feature>
<gene>
    <name evidence="2" type="ORF">DM39_1282</name>
</gene>
<keyword evidence="3" id="KW-1185">Reference proteome</keyword>
<name>A0AAN0RSA0_9BURK</name>
<dbReference type="EMBL" id="CP007783">
    <property type="protein sequence ID" value="AIO32992.1"/>
    <property type="molecule type" value="Genomic_DNA"/>
</dbReference>